<dbReference type="PRINTS" id="PR00301">
    <property type="entry name" value="HEATSHOCK70"/>
</dbReference>
<dbReference type="OrthoDB" id="2963168at2759"/>
<accession>A0A163DGT8</accession>
<dbReference type="InterPro" id="IPR043129">
    <property type="entry name" value="ATPase_NBD"/>
</dbReference>
<dbReference type="AlphaFoldDB" id="A0A163DGT8"/>
<name>A0A163DGT8_PHYB8</name>
<gene>
    <name evidence="1" type="ORF">PHYBLDRAFT_187684</name>
</gene>
<protein>
    <recommendedName>
        <fullName evidence="3">Actin-like ATPase domain-containing protein</fullName>
    </recommendedName>
</protein>
<keyword evidence="2" id="KW-1185">Reference proteome</keyword>
<dbReference type="PANTHER" id="PTHR14187">
    <property type="entry name" value="ALPHA KINASE/ELONGATION FACTOR 2 KINASE"/>
    <property type="match status" value="1"/>
</dbReference>
<dbReference type="RefSeq" id="XP_018289170.1">
    <property type="nucleotide sequence ID" value="XM_018439412.1"/>
</dbReference>
<organism evidence="1 2">
    <name type="scientific">Phycomyces blakesleeanus (strain ATCC 8743b / DSM 1359 / FGSC 10004 / NBRC 33097 / NRRL 1555)</name>
    <dbReference type="NCBI Taxonomy" id="763407"/>
    <lineage>
        <taxon>Eukaryota</taxon>
        <taxon>Fungi</taxon>
        <taxon>Fungi incertae sedis</taxon>
        <taxon>Mucoromycota</taxon>
        <taxon>Mucoromycotina</taxon>
        <taxon>Mucoromycetes</taxon>
        <taxon>Mucorales</taxon>
        <taxon>Phycomycetaceae</taxon>
        <taxon>Phycomyces</taxon>
    </lineage>
</organism>
<evidence type="ECO:0008006" key="3">
    <source>
        <dbReference type="Google" id="ProtNLM"/>
    </source>
</evidence>
<sequence length="592" mass="68103">MKALKLRWDLKIHKLVMSTESNRYKLVIAMDFGTTFSGCHVLSLMADPVSNCDMSMWRFKNEQTTMFYKKRSKKLFALGKLATNEYETNPSSGYYVTKVKLWLDRTIKEDLPSLPHKMTPVQKSYDNFTVIADYLRQMHKSVCQEIRIEYPNFTDLSMYRYCMAVPTMWSEQSKQIMKEAAVLAGIIKKRDDSEKLLIVDEAVAAALHAESKSSDIELTNGSIYMVCDAGGGTVDLATFEKDHSVGENGIKELTMGTGSSCGSAFLETRFEDLVKEHTLKYPGYNKIILAFVMEYFATSLKRRFGDRDKEDTYMIDHINKEYNNGHEDDSDYKEFSLDEIRTIVFDPIVDKILGMIEKQFEQLGGRSLDVMFITGGFGQSPYLQKRIKDTFADRVKHFEIPVLSYKAVMEGAALFGANPRVITQRILRRTYGIKMCSATDKSDNDTGTPSKRDQFYVCVRKGSPVNEDTWITKKIAWNKNILPIISLYAYDGDEPIPEYPTIQEIDLVSVFNTKFPLDQKRETSYEIMAMKMRFGLDKIEIRVNIAGREFEYVTVWDVTGEKKTQNFTEPNPPFSVKLKKWFLMEEIVKHLP</sequence>
<dbReference type="Gene3D" id="3.30.420.40">
    <property type="match status" value="2"/>
</dbReference>
<dbReference type="Gene3D" id="3.90.640.10">
    <property type="entry name" value="Actin, Chain A, domain 4"/>
    <property type="match status" value="1"/>
</dbReference>
<dbReference type="EMBL" id="KV440986">
    <property type="protein sequence ID" value="OAD71130.1"/>
    <property type="molecule type" value="Genomic_DNA"/>
</dbReference>
<evidence type="ECO:0000313" key="2">
    <source>
        <dbReference type="Proteomes" id="UP000077315"/>
    </source>
</evidence>
<dbReference type="SUPFAM" id="SSF53067">
    <property type="entry name" value="Actin-like ATPase domain"/>
    <property type="match status" value="2"/>
</dbReference>
<dbReference type="VEuPathDB" id="FungiDB:PHYBLDRAFT_187684"/>
<dbReference type="STRING" id="763407.A0A163DGT8"/>
<dbReference type="Proteomes" id="UP000077315">
    <property type="component" value="Unassembled WGS sequence"/>
</dbReference>
<dbReference type="GeneID" id="29000318"/>
<proteinExistence type="predicted"/>
<evidence type="ECO:0000313" key="1">
    <source>
        <dbReference type="EMBL" id="OAD71130.1"/>
    </source>
</evidence>
<dbReference type="InParanoid" id="A0A163DGT8"/>
<reference evidence="2" key="1">
    <citation type="submission" date="2015-06" db="EMBL/GenBank/DDBJ databases">
        <title>Expansion of signal transduction pathways in fungi by whole-genome duplication.</title>
        <authorList>
            <consortium name="DOE Joint Genome Institute"/>
            <person name="Corrochano L.M."/>
            <person name="Kuo A."/>
            <person name="Marcet-Houben M."/>
            <person name="Polaino S."/>
            <person name="Salamov A."/>
            <person name="Villalobos J.M."/>
            <person name="Alvarez M.I."/>
            <person name="Avalos J."/>
            <person name="Benito E.P."/>
            <person name="Benoit I."/>
            <person name="Burger G."/>
            <person name="Camino L.P."/>
            <person name="Canovas D."/>
            <person name="Cerda-Olmedo E."/>
            <person name="Cheng J.-F."/>
            <person name="Dominguez A."/>
            <person name="Elias M."/>
            <person name="Eslava A.P."/>
            <person name="Glaser F."/>
            <person name="Grimwood J."/>
            <person name="Gutierrez G."/>
            <person name="Heitman J."/>
            <person name="Henrissat B."/>
            <person name="Iturriaga E.A."/>
            <person name="Lang B.F."/>
            <person name="Lavin J.L."/>
            <person name="Lee S."/>
            <person name="Li W."/>
            <person name="Lindquist E."/>
            <person name="Lopez-Garcia S."/>
            <person name="Luque E.M."/>
            <person name="Marcos A.T."/>
            <person name="Martin J."/>
            <person name="McCluskey K."/>
            <person name="Medina H.R."/>
            <person name="Miralles-Duran A."/>
            <person name="Miyazaki A."/>
            <person name="Munoz-Torres E."/>
            <person name="Oguiza J.A."/>
            <person name="Ohm R."/>
            <person name="Olmedo M."/>
            <person name="Orejas M."/>
            <person name="Ortiz-Castellanos L."/>
            <person name="Pisabarro A.G."/>
            <person name="Rodriguez-Romero J."/>
            <person name="Ruiz-Herrera J."/>
            <person name="Ruiz-Vazquez R."/>
            <person name="Sanz C."/>
            <person name="Schackwitz W."/>
            <person name="Schmutz J."/>
            <person name="Shahriari M."/>
            <person name="Shelest E."/>
            <person name="Silva-Franco F."/>
            <person name="Soanes D."/>
            <person name="Syed K."/>
            <person name="Tagua V.G."/>
            <person name="Talbot N.J."/>
            <person name="Thon M."/>
            <person name="De vries R.P."/>
            <person name="Wiebenga A."/>
            <person name="Yadav J.S."/>
            <person name="Braun E.L."/>
            <person name="Baker S."/>
            <person name="Garre V."/>
            <person name="Horwitz B."/>
            <person name="Torres-Martinez S."/>
            <person name="Idnurm A."/>
            <person name="Herrera-Estrella A."/>
            <person name="Gabaldon T."/>
            <person name="Grigoriev I.V."/>
        </authorList>
    </citation>
    <scope>NUCLEOTIDE SEQUENCE [LARGE SCALE GENOMIC DNA]</scope>
    <source>
        <strain evidence="2">NRRL 1555(-)</strain>
    </source>
</reference>
<dbReference type="PANTHER" id="PTHR14187:SF5">
    <property type="entry name" value="HEAT SHOCK 70 KDA PROTEIN 12A"/>
    <property type="match status" value="1"/>
</dbReference>